<evidence type="ECO:0000313" key="10">
    <source>
        <dbReference type="Proteomes" id="UP000053260"/>
    </source>
</evidence>
<dbReference type="EMBL" id="LMXB01000074">
    <property type="protein sequence ID" value="KUO17523.1"/>
    <property type="molecule type" value="Genomic_DNA"/>
</dbReference>
<evidence type="ECO:0000256" key="1">
    <source>
        <dbReference type="ARBA" id="ARBA00004651"/>
    </source>
</evidence>
<evidence type="ECO:0000256" key="7">
    <source>
        <dbReference type="SAM" id="Phobius"/>
    </source>
</evidence>
<comment type="caution">
    <text evidence="9">The sequence shown here is derived from an EMBL/GenBank/DDBJ whole genome shotgun (WGS) entry which is preliminary data.</text>
</comment>
<dbReference type="InterPro" id="IPR006707">
    <property type="entry name" value="T7SS_EccD"/>
</dbReference>
<feature type="transmembrane region" description="Helical" evidence="7">
    <location>
        <begin position="377"/>
        <end position="395"/>
    </location>
</feature>
<dbReference type="PIRSF" id="PIRSF017804">
    <property type="entry name" value="Secretion_EccD1"/>
    <property type="match status" value="1"/>
</dbReference>
<dbReference type="OrthoDB" id="4775372at2"/>
<keyword evidence="4 7" id="KW-0812">Transmembrane</keyword>
<dbReference type="STRING" id="909626.AQJ91_29430"/>
<comment type="similarity">
    <text evidence="2">Belongs to the EccD/Snm4 family.</text>
</comment>
<dbReference type="Pfam" id="PF19053">
    <property type="entry name" value="EccD"/>
    <property type="match status" value="1"/>
</dbReference>
<dbReference type="Pfam" id="PF08817">
    <property type="entry name" value="YukD"/>
    <property type="match status" value="1"/>
</dbReference>
<feature type="transmembrane region" description="Helical" evidence="7">
    <location>
        <begin position="401"/>
        <end position="420"/>
    </location>
</feature>
<dbReference type="GO" id="GO:0005886">
    <property type="term" value="C:plasma membrane"/>
    <property type="evidence" value="ECO:0007669"/>
    <property type="project" value="UniProtKB-SubCell"/>
</dbReference>
<keyword evidence="10" id="KW-1185">Reference proteome</keyword>
<feature type="transmembrane region" description="Helical" evidence="7">
    <location>
        <begin position="262"/>
        <end position="280"/>
    </location>
</feature>
<feature type="transmembrane region" description="Helical" evidence="7">
    <location>
        <begin position="322"/>
        <end position="342"/>
    </location>
</feature>
<keyword evidence="6 7" id="KW-0472">Membrane</keyword>
<feature type="transmembrane region" description="Helical" evidence="7">
    <location>
        <begin position="236"/>
        <end position="256"/>
    </location>
</feature>
<protein>
    <recommendedName>
        <fullName evidence="8">EccD-like transmembrane domain-containing protein</fullName>
    </recommendedName>
</protein>
<feature type="domain" description="EccD-like transmembrane" evidence="8">
    <location>
        <begin position="123"/>
        <end position="463"/>
    </location>
</feature>
<evidence type="ECO:0000256" key="2">
    <source>
        <dbReference type="ARBA" id="ARBA00006162"/>
    </source>
</evidence>
<keyword evidence="3" id="KW-1003">Cell membrane</keyword>
<evidence type="ECO:0000256" key="3">
    <source>
        <dbReference type="ARBA" id="ARBA00022475"/>
    </source>
</evidence>
<feature type="transmembrane region" description="Helical" evidence="7">
    <location>
        <begin position="348"/>
        <end position="365"/>
    </location>
</feature>
<feature type="transmembrane region" description="Helical" evidence="7">
    <location>
        <begin position="149"/>
        <end position="169"/>
    </location>
</feature>
<feature type="transmembrane region" description="Helical" evidence="7">
    <location>
        <begin position="440"/>
        <end position="460"/>
    </location>
</feature>
<feature type="transmembrane region" description="Helical" evidence="7">
    <location>
        <begin position="181"/>
        <end position="197"/>
    </location>
</feature>
<dbReference type="Proteomes" id="UP000053260">
    <property type="component" value="Unassembled WGS sequence"/>
</dbReference>
<dbReference type="AlphaFoldDB" id="A0A101UVC1"/>
<proteinExistence type="inferred from homology"/>
<feature type="transmembrane region" description="Helical" evidence="7">
    <location>
        <begin position="209"/>
        <end position="229"/>
    </location>
</feature>
<evidence type="ECO:0000259" key="8">
    <source>
        <dbReference type="Pfam" id="PF19053"/>
    </source>
</evidence>
<dbReference type="Gene3D" id="3.10.20.90">
    <property type="entry name" value="Phosphatidylinositol 3-kinase Catalytic Subunit, Chain A, domain 1"/>
    <property type="match status" value="1"/>
</dbReference>
<keyword evidence="5 7" id="KW-1133">Transmembrane helix</keyword>
<sequence length="465" mass="48327">MTTAPPTVALPAREICRVTVEGPTSRADLALPVSTSIAELLPALLPHVVTDPADRGGPWVLQRLGEDPLDPDGTPELLGLRHGDVLHLRPEDNPLGTLNFDDIADGVAHSLGRQPGQWRPELTRRLTLALAALTLAGLAFTVLRTGPGPLTAAVCALIALILAVGCVIGRQAAAESGAVRTAGLAACAFAGFAGLALPRAADGGYNPGITGLAAALSGVALVATALLAFDALPLTVAGTVLATAAVTAIGVALFAALEWDPARTAGTIAVAMFVLGHFAPNLSLRLARLRVPHLPHDAQELQEDIEPEPEERVARRVAIASTYLDILSASSAVAYAVAFWLLAHHHGWVGWLMPLVFSCAVVLYARGQTGVLQRVSGVLAGGFGFAVVLIERAAGTGADRWGTVSGVLFVAAVLLLVGAWRLPTSRLRPVWGHIGDILELLSAIALLPLLLQLLHVYAYFRGLAG</sequence>
<dbReference type="InterPro" id="IPR044049">
    <property type="entry name" value="EccD_transm"/>
</dbReference>
<reference evidence="9 10" key="1">
    <citation type="submission" date="2015-10" db="EMBL/GenBank/DDBJ databases">
        <title>Draft genome sequence of Streptomyces sp. RV15, isolated from a marine sponge.</title>
        <authorList>
            <person name="Ruckert C."/>
            <person name="Abdelmohsen U.R."/>
            <person name="Winkler A."/>
            <person name="Hentschel U."/>
            <person name="Kalinowski J."/>
            <person name="Kampfer P."/>
            <person name="Glaeser S."/>
        </authorList>
    </citation>
    <scope>NUCLEOTIDE SEQUENCE [LARGE SCALE GENOMIC DNA]</scope>
    <source>
        <strain evidence="9 10">RV15</strain>
    </source>
</reference>
<evidence type="ECO:0000313" key="9">
    <source>
        <dbReference type="EMBL" id="KUO17523.1"/>
    </source>
</evidence>
<evidence type="ECO:0000256" key="5">
    <source>
        <dbReference type="ARBA" id="ARBA00022989"/>
    </source>
</evidence>
<name>A0A101UVC1_9ACTN</name>
<dbReference type="NCBIfam" id="TIGR03920">
    <property type="entry name" value="T7SS_EccD"/>
    <property type="match status" value="1"/>
</dbReference>
<dbReference type="InterPro" id="IPR024962">
    <property type="entry name" value="YukD-like"/>
</dbReference>
<feature type="transmembrane region" description="Helical" evidence="7">
    <location>
        <begin position="126"/>
        <end position="143"/>
    </location>
</feature>
<accession>A0A101UVC1</accession>
<dbReference type="RefSeq" id="WP_067027563.1">
    <property type="nucleotide sequence ID" value="NZ_KQ949096.1"/>
</dbReference>
<comment type="subcellular location">
    <subcellularLocation>
        <location evidence="1">Cell membrane</location>
        <topology evidence="1">Multi-pass membrane protein</topology>
    </subcellularLocation>
</comment>
<evidence type="ECO:0000256" key="4">
    <source>
        <dbReference type="ARBA" id="ARBA00022692"/>
    </source>
</evidence>
<organism evidence="9 10">
    <name type="scientific">Streptomyces dysideae</name>
    <dbReference type="NCBI Taxonomy" id="909626"/>
    <lineage>
        <taxon>Bacteria</taxon>
        <taxon>Bacillati</taxon>
        <taxon>Actinomycetota</taxon>
        <taxon>Actinomycetes</taxon>
        <taxon>Kitasatosporales</taxon>
        <taxon>Streptomycetaceae</taxon>
        <taxon>Streptomyces</taxon>
    </lineage>
</organism>
<evidence type="ECO:0000256" key="6">
    <source>
        <dbReference type="ARBA" id="ARBA00023136"/>
    </source>
</evidence>
<gene>
    <name evidence="9" type="ORF">AQJ91_29430</name>
</gene>